<dbReference type="InterPro" id="IPR036440">
    <property type="entry name" value="Peptidase_C15-like_sf"/>
</dbReference>
<dbReference type="CDD" id="cd14256">
    <property type="entry name" value="Dockerin_I"/>
    <property type="match status" value="1"/>
</dbReference>
<dbReference type="InterPro" id="IPR018247">
    <property type="entry name" value="EF_Hand_1_Ca_BS"/>
</dbReference>
<organism evidence="2">
    <name type="scientific">marine metagenome</name>
    <dbReference type="NCBI Taxonomy" id="408172"/>
    <lineage>
        <taxon>unclassified sequences</taxon>
        <taxon>metagenomes</taxon>
        <taxon>ecological metagenomes</taxon>
    </lineage>
</organism>
<dbReference type="SUPFAM" id="SSF53182">
    <property type="entry name" value="Pyrrolidone carboxyl peptidase (pyroglutamate aminopeptidase)"/>
    <property type="match status" value="1"/>
</dbReference>
<dbReference type="InterPro" id="IPR002105">
    <property type="entry name" value="Dockerin_1_rpt"/>
</dbReference>
<dbReference type="GO" id="GO:0000272">
    <property type="term" value="P:polysaccharide catabolic process"/>
    <property type="evidence" value="ECO:0007669"/>
    <property type="project" value="InterPro"/>
</dbReference>
<dbReference type="InterPro" id="IPR036439">
    <property type="entry name" value="Dockerin_dom_sf"/>
</dbReference>
<feature type="domain" description="Dockerin" evidence="1">
    <location>
        <begin position="405"/>
        <end position="467"/>
    </location>
</feature>
<reference evidence="2" key="1">
    <citation type="submission" date="2018-05" db="EMBL/GenBank/DDBJ databases">
        <authorList>
            <person name="Lanie J.A."/>
            <person name="Ng W.-L."/>
            <person name="Kazmierczak K.M."/>
            <person name="Andrzejewski T.M."/>
            <person name="Davidsen T.M."/>
            <person name="Wayne K.J."/>
            <person name="Tettelin H."/>
            <person name="Glass J.I."/>
            <person name="Rusch D."/>
            <person name="Podicherti R."/>
            <person name="Tsui H.-C.T."/>
            <person name="Winkler M.E."/>
        </authorList>
    </citation>
    <scope>NUCLEOTIDE SEQUENCE</scope>
</reference>
<gene>
    <name evidence="2" type="ORF">METZ01_LOCUS105099</name>
</gene>
<dbReference type="Gene3D" id="1.10.1330.10">
    <property type="entry name" value="Dockerin domain"/>
    <property type="match status" value="1"/>
</dbReference>
<protein>
    <recommendedName>
        <fullName evidence="1">Dockerin domain-containing protein</fullName>
    </recommendedName>
</protein>
<dbReference type="Pfam" id="PF00404">
    <property type="entry name" value="Dockerin_1"/>
    <property type="match status" value="1"/>
</dbReference>
<proteinExistence type="predicted"/>
<evidence type="ECO:0000259" key="1">
    <source>
        <dbReference type="PROSITE" id="PS51766"/>
    </source>
</evidence>
<dbReference type="SUPFAM" id="SSF63446">
    <property type="entry name" value="Type I dockerin domain"/>
    <property type="match status" value="1"/>
</dbReference>
<dbReference type="PROSITE" id="PS00018">
    <property type="entry name" value="EF_HAND_1"/>
    <property type="match status" value="1"/>
</dbReference>
<accession>A0A381WIA7</accession>
<dbReference type="AlphaFoldDB" id="A0A381WIA7"/>
<name>A0A381WIA7_9ZZZZ</name>
<dbReference type="PROSITE" id="PS51766">
    <property type="entry name" value="DOCKERIN"/>
    <property type="match status" value="1"/>
</dbReference>
<sequence>MTSKQFLSFFFFFFLIKSVTSQEIPFGSPKYFSSNINLNLVPMSFENEYTFSDLDQDKITSISNGKNLIQYIYLDFDQVISIQFKLDPDNFPSDGELYFIDPSIRGWIGPYRTNLVTQHPTKLTGQINSSKVIIEWSSPIDEPAVIPVRSIIKVTEPNFLKSTEITQIPYRPQIDRDRTVILLTGYWPPSNEAIRPFSRSLLLNPEGWIGENWEGRGYNVVSYFPIFNPPDCSDCGQGSGDLEVDYQDTSNDFWNIVDTLSPVAIVTFSRGYIDYSCELEWKYFNLTTWSNDFTPPYLPTPNPPESDVPTNYIRYSSLPMDTIVAVIDSADLGLTAYIDYTDGAGGYLSEFKGYHGVWYKAEMDSLDIPCYLAGHVHVGGLIDWETAHEAAKITLREVIKIADYYRKLPGDVNNDGVLSIMDLLVIVFHLLGTNEMTEEQLQIADLNFDQVITIEDVLLLADIIMSI</sequence>
<dbReference type="GO" id="GO:0004553">
    <property type="term" value="F:hydrolase activity, hydrolyzing O-glycosyl compounds"/>
    <property type="evidence" value="ECO:0007669"/>
    <property type="project" value="InterPro"/>
</dbReference>
<evidence type="ECO:0000313" key="2">
    <source>
        <dbReference type="EMBL" id="SVA52245.1"/>
    </source>
</evidence>
<dbReference type="InterPro" id="IPR016134">
    <property type="entry name" value="Dockerin_dom"/>
</dbReference>
<dbReference type="EMBL" id="UINC01011899">
    <property type="protein sequence ID" value="SVA52245.1"/>
    <property type="molecule type" value="Genomic_DNA"/>
</dbReference>